<comment type="similarity">
    <text evidence="1">Belongs to the ComF/GntX family.</text>
</comment>
<dbReference type="InterPro" id="IPR000836">
    <property type="entry name" value="PRTase_dom"/>
</dbReference>
<dbReference type="Gene3D" id="3.40.50.2020">
    <property type="match status" value="1"/>
</dbReference>
<dbReference type="GO" id="GO:0016757">
    <property type="term" value="F:glycosyltransferase activity"/>
    <property type="evidence" value="ECO:0007669"/>
    <property type="project" value="UniProtKB-KW"/>
</dbReference>
<gene>
    <name evidence="3" type="ORF">PSQ39_14785</name>
</gene>
<dbReference type="Pfam" id="PF00156">
    <property type="entry name" value="Pribosyltran"/>
    <property type="match status" value="1"/>
</dbReference>
<dbReference type="Proteomes" id="UP001528672">
    <property type="component" value="Unassembled WGS sequence"/>
</dbReference>
<dbReference type="PANTHER" id="PTHR47505">
    <property type="entry name" value="DNA UTILIZATION PROTEIN YHGH"/>
    <property type="match status" value="1"/>
</dbReference>
<evidence type="ECO:0000313" key="3">
    <source>
        <dbReference type="EMBL" id="MDD0815900.1"/>
    </source>
</evidence>
<feature type="domain" description="Phosphoribosyltransferase" evidence="2">
    <location>
        <begin position="140"/>
        <end position="236"/>
    </location>
</feature>
<evidence type="ECO:0000313" key="4">
    <source>
        <dbReference type="Proteomes" id="UP001528672"/>
    </source>
</evidence>
<proteinExistence type="inferred from homology"/>
<evidence type="ECO:0000259" key="2">
    <source>
        <dbReference type="Pfam" id="PF00156"/>
    </source>
</evidence>
<keyword evidence="4" id="KW-1185">Reference proteome</keyword>
<organism evidence="3 4">
    <name type="scientific">Curvibacter microcysteis</name>
    <dbReference type="NCBI Taxonomy" id="3026419"/>
    <lineage>
        <taxon>Bacteria</taxon>
        <taxon>Pseudomonadati</taxon>
        <taxon>Pseudomonadota</taxon>
        <taxon>Betaproteobacteria</taxon>
        <taxon>Burkholderiales</taxon>
        <taxon>Comamonadaceae</taxon>
        <taxon>Curvibacter</taxon>
    </lineage>
</organism>
<dbReference type="InterPro" id="IPR051910">
    <property type="entry name" value="ComF/GntX_DNA_util-trans"/>
</dbReference>
<sequence>MLSRLFSAWMTRLPSQCAICRAWPAQRVCETCVLRFAGPRPRCRRCALPCPEGVQVCGVCLLQPVPLNSCHAAVDYAYPWTQCIAEFKFQQEPGWARTFAALMLQSPKLQDCVSQSDWLLPMPLAPARLQERGYNQALVLAKQLAPAKVLTEGLLRLRHTPSQRELTKRQRQVNLRGALLANPQHLSTLQGARLTLIDDVMTTGASLAAAAQALRAAGAQEVHACVFARTPDPTVERVHRQ</sequence>
<name>A0ABT5MH34_9BURK</name>
<dbReference type="InterPro" id="IPR029057">
    <property type="entry name" value="PRTase-like"/>
</dbReference>
<keyword evidence="3" id="KW-0808">Transferase</keyword>
<accession>A0ABT5MH34</accession>
<dbReference type="EMBL" id="JAQSIO010000005">
    <property type="protein sequence ID" value="MDD0815900.1"/>
    <property type="molecule type" value="Genomic_DNA"/>
</dbReference>
<reference evidence="3 4" key="1">
    <citation type="submission" date="2023-02" db="EMBL/GenBank/DDBJ databases">
        <title>Bacterial whole genome sequence for Curvibacter sp. HBC28.</title>
        <authorList>
            <person name="Le V."/>
            <person name="Ko S.-R."/>
            <person name="Ahn C.-Y."/>
            <person name="Oh H.-M."/>
        </authorList>
    </citation>
    <scope>NUCLEOTIDE SEQUENCE [LARGE SCALE GENOMIC DNA]</scope>
    <source>
        <strain evidence="3 4">HBC28</strain>
    </source>
</reference>
<keyword evidence="3" id="KW-0328">Glycosyltransferase</keyword>
<comment type="caution">
    <text evidence="3">The sequence shown here is derived from an EMBL/GenBank/DDBJ whole genome shotgun (WGS) entry which is preliminary data.</text>
</comment>
<evidence type="ECO:0000256" key="1">
    <source>
        <dbReference type="ARBA" id="ARBA00008007"/>
    </source>
</evidence>
<dbReference type="PANTHER" id="PTHR47505:SF1">
    <property type="entry name" value="DNA UTILIZATION PROTEIN YHGH"/>
    <property type="match status" value="1"/>
</dbReference>
<dbReference type="SUPFAM" id="SSF53271">
    <property type="entry name" value="PRTase-like"/>
    <property type="match status" value="1"/>
</dbReference>
<protein>
    <submittedName>
        <fullName evidence="3">Phosphoribosyltransferase family protein</fullName>
    </submittedName>
</protein>